<protein>
    <submittedName>
        <fullName evidence="1">Uncharacterized protein</fullName>
    </submittedName>
</protein>
<dbReference type="RefSeq" id="WP_197563814.1">
    <property type="nucleotide sequence ID" value="NZ_JAVSKO010000001.1"/>
</dbReference>
<sequence length="147" mass="16509">MSAADALLQDLLSGDATRIHASASWVAVMFDRTVLDALAPHANRIERACAGVTLGGALLRNQVHLQAALQRLRYWQAQAGCLCALTPKYLFFNPRTLIAQGQMQLLSLQDAEDGWGECHHVACTQCGQRWKATDREYHYPWWEWKAT</sequence>
<dbReference type="Proteomes" id="UP001251948">
    <property type="component" value="Unassembled WGS sequence"/>
</dbReference>
<reference evidence="1" key="1">
    <citation type="submission" date="2023-07" db="EMBL/GenBank/DDBJ databases">
        <title>Comparative genomics of clinical Stenotrophomonas maltophilia isolates reveals regions of diversity which correlate with colonization and persistence in vivo.</title>
        <authorList>
            <person name="Mcdaniel M.S."/>
            <person name="Swords W.E."/>
            <person name="Sumpter N.A."/>
            <person name="Lindgren N.R."/>
            <person name="Billiot C.E."/>
        </authorList>
    </citation>
    <scope>NUCLEOTIDE SEQUENCE</scope>
    <source>
        <strain evidence="1">Ism4</strain>
    </source>
</reference>
<organism evidence="1 2">
    <name type="scientific">Stenotrophomonas maltophilia</name>
    <name type="common">Pseudomonas maltophilia</name>
    <name type="synonym">Xanthomonas maltophilia</name>
    <dbReference type="NCBI Taxonomy" id="40324"/>
    <lineage>
        <taxon>Bacteria</taxon>
        <taxon>Pseudomonadati</taxon>
        <taxon>Pseudomonadota</taxon>
        <taxon>Gammaproteobacteria</taxon>
        <taxon>Lysobacterales</taxon>
        <taxon>Lysobacteraceae</taxon>
        <taxon>Stenotrophomonas</taxon>
        <taxon>Stenotrophomonas maltophilia group</taxon>
    </lineage>
</organism>
<evidence type="ECO:0000313" key="2">
    <source>
        <dbReference type="Proteomes" id="UP001251948"/>
    </source>
</evidence>
<evidence type="ECO:0000313" key="1">
    <source>
        <dbReference type="EMBL" id="MDT3466621.1"/>
    </source>
</evidence>
<proteinExistence type="predicted"/>
<name>A0AAJ2MSQ2_STEMA</name>
<comment type="caution">
    <text evidence="1">The sequence shown here is derived from an EMBL/GenBank/DDBJ whole genome shotgun (WGS) entry which is preliminary data.</text>
</comment>
<dbReference type="EMBL" id="JAVSKO010000001">
    <property type="protein sequence ID" value="MDT3466621.1"/>
    <property type="molecule type" value="Genomic_DNA"/>
</dbReference>
<accession>A0AAJ2MSQ2</accession>
<dbReference type="AlphaFoldDB" id="A0AAJ2MSQ2"/>
<gene>
    <name evidence="1" type="ORF">ROV92_01120</name>
</gene>